<keyword evidence="3" id="KW-0479">Metal-binding</keyword>
<dbReference type="InterPro" id="IPR036249">
    <property type="entry name" value="Thioredoxin-like_sf"/>
</dbReference>
<dbReference type="CDD" id="cd02968">
    <property type="entry name" value="SCO"/>
    <property type="match status" value="1"/>
</dbReference>
<evidence type="ECO:0000259" key="6">
    <source>
        <dbReference type="PROSITE" id="PS51352"/>
    </source>
</evidence>
<keyword evidence="5" id="KW-1133">Transmembrane helix</keyword>
<proteinExistence type="inferred from homology"/>
<protein>
    <submittedName>
        <fullName evidence="7">SCO family protein</fullName>
    </submittedName>
</protein>
<organism evidence="7 8">
    <name type="scientific">Anaplasma platys</name>
    <dbReference type="NCBI Taxonomy" id="949"/>
    <lineage>
        <taxon>Bacteria</taxon>
        <taxon>Pseudomonadati</taxon>
        <taxon>Pseudomonadota</taxon>
        <taxon>Alphaproteobacteria</taxon>
        <taxon>Rickettsiales</taxon>
        <taxon>Anaplasmataceae</taxon>
        <taxon>Anaplasma</taxon>
    </lineage>
</organism>
<feature type="binding site" evidence="3">
    <location>
        <position position="93"/>
    </location>
    <ligand>
        <name>Cu cation</name>
        <dbReference type="ChEBI" id="CHEBI:23378"/>
    </ligand>
</feature>
<feature type="transmembrane region" description="Helical" evidence="5">
    <location>
        <begin position="6"/>
        <end position="24"/>
    </location>
</feature>
<keyword evidence="5" id="KW-0812">Transmembrane</keyword>
<dbReference type="EMBL" id="CP046391">
    <property type="protein sequence ID" value="QJC27808.1"/>
    <property type="molecule type" value="Genomic_DNA"/>
</dbReference>
<gene>
    <name evidence="7" type="ORF">ANPL_03790</name>
</gene>
<dbReference type="Pfam" id="PF02630">
    <property type="entry name" value="SCO1-SenC"/>
    <property type="match status" value="1"/>
</dbReference>
<evidence type="ECO:0000313" key="8">
    <source>
        <dbReference type="Proteomes" id="UP000500930"/>
    </source>
</evidence>
<dbReference type="Gene3D" id="3.40.30.10">
    <property type="entry name" value="Glutaredoxin"/>
    <property type="match status" value="1"/>
</dbReference>
<dbReference type="PANTHER" id="PTHR12151">
    <property type="entry name" value="ELECTRON TRANSPORT PROTIN SCO1/SENC FAMILY MEMBER"/>
    <property type="match status" value="1"/>
</dbReference>
<dbReference type="PROSITE" id="PS51352">
    <property type="entry name" value="THIOREDOXIN_2"/>
    <property type="match status" value="1"/>
</dbReference>
<name>A0A858PZ34_9RICK</name>
<comment type="similarity">
    <text evidence="1">Belongs to the SCO1/2 family.</text>
</comment>
<dbReference type="SUPFAM" id="SSF52833">
    <property type="entry name" value="Thioredoxin-like"/>
    <property type="match status" value="1"/>
</dbReference>
<dbReference type="Proteomes" id="UP000500930">
    <property type="component" value="Chromosome"/>
</dbReference>
<accession>A0A858PZ34</accession>
<sequence>MKTFKIISNLLLLIAALFLGYSYVKKKGMFSEMHAPIRSPDRTLIDDMPEGEEVIRTFFENLTNQDGKTISSKDFMGKHMLVMFGFTSCRHICPAELSMASQLLHQLGDDANKLQVVFITVDPTTDTVQRLKAYHSAFDSRIQMLTGDEENIREVLRNYRVYAEKGAPGSSEEIDHSAHMYLINEDGRYVEHFTPQDYGSISGLLDMVNRHFKS</sequence>
<evidence type="ECO:0000256" key="4">
    <source>
        <dbReference type="PIRSR" id="PIRSR603782-2"/>
    </source>
</evidence>
<dbReference type="InterPro" id="IPR013766">
    <property type="entry name" value="Thioredoxin_domain"/>
</dbReference>
<dbReference type="InterPro" id="IPR003782">
    <property type="entry name" value="SCO1/SenC"/>
</dbReference>
<dbReference type="RefSeq" id="WP_169193414.1">
    <property type="nucleotide sequence ID" value="NZ_CP046391.1"/>
</dbReference>
<keyword evidence="8" id="KW-1185">Reference proteome</keyword>
<feature type="domain" description="Thioredoxin" evidence="6">
    <location>
        <begin position="33"/>
        <end position="213"/>
    </location>
</feature>
<evidence type="ECO:0000256" key="3">
    <source>
        <dbReference type="PIRSR" id="PIRSR603782-1"/>
    </source>
</evidence>
<dbReference type="KEGG" id="aplt:ANPL_03790"/>
<evidence type="ECO:0000256" key="1">
    <source>
        <dbReference type="ARBA" id="ARBA00010996"/>
    </source>
</evidence>
<evidence type="ECO:0000313" key="7">
    <source>
        <dbReference type="EMBL" id="QJC27808.1"/>
    </source>
</evidence>
<dbReference type="AlphaFoldDB" id="A0A858PZ34"/>
<feature type="disulfide bond" description="Redox-active" evidence="4">
    <location>
        <begin position="89"/>
        <end position="93"/>
    </location>
</feature>
<evidence type="ECO:0000256" key="5">
    <source>
        <dbReference type="SAM" id="Phobius"/>
    </source>
</evidence>
<keyword evidence="5" id="KW-0472">Membrane</keyword>
<dbReference type="FunFam" id="3.40.30.10:FF:000013">
    <property type="entry name" value="Blast:Protein SCO1 homolog, mitochondrial"/>
    <property type="match status" value="1"/>
</dbReference>
<keyword evidence="2 3" id="KW-0186">Copper</keyword>
<feature type="binding site" evidence="3">
    <location>
        <position position="89"/>
    </location>
    <ligand>
        <name>Cu cation</name>
        <dbReference type="ChEBI" id="CHEBI:23378"/>
    </ligand>
</feature>
<feature type="binding site" evidence="3">
    <location>
        <position position="176"/>
    </location>
    <ligand>
        <name>Cu cation</name>
        <dbReference type="ChEBI" id="CHEBI:23378"/>
    </ligand>
</feature>
<reference evidence="7 8" key="1">
    <citation type="journal article" date="2020" name="Pathogens">
        <title>First Whole Genome Sequence of Anaplasma platys, an Obligate Intracellular Rickettsial Pathogen of Dogs.</title>
        <authorList>
            <person name="Llanes A."/>
            <person name="Rajeev S."/>
        </authorList>
    </citation>
    <scope>NUCLEOTIDE SEQUENCE [LARGE SCALE GENOMIC DNA]</scope>
    <source>
        <strain evidence="7 8">S3</strain>
    </source>
</reference>
<dbReference type="GO" id="GO:0046872">
    <property type="term" value="F:metal ion binding"/>
    <property type="evidence" value="ECO:0007669"/>
    <property type="project" value="UniProtKB-KW"/>
</dbReference>
<keyword evidence="4" id="KW-1015">Disulfide bond</keyword>
<dbReference type="PANTHER" id="PTHR12151:SF25">
    <property type="entry name" value="LINALOOL DEHYDRATASE_ISOMERASE DOMAIN-CONTAINING PROTEIN"/>
    <property type="match status" value="1"/>
</dbReference>
<evidence type="ECO:0000256" key="2">
    <source>
        <dbReference type="ARBA" id="ARBA00023008"/>
    </source>
</evidence>